<organism evidence="1 2">
    <name type="scientific">Algoriphagus machipongonensis</name>
    <dbReference type="NCBI Taxonomy" id="388413"/>
    <lineage>
        <taxon>Bacteria</taxon>
        <taxon>Pseudomonadati</taxon>
        <taxon>Bacteroidota</taxon>
        <taxon>Cytophagia</taxon>
        <taxon>Cytophagales</taxon>
        <taxon>Cyclobacteriaceae</taxon>
        <taxon>Algoriphagus</taxon>
    </lineage>
</organism>
<dbReference type="Proteomes" id="UP000003919">
    <property type="component" value="Chromosome"/>
</dbReference>
<reference evidence="1 2" key="1">
    <citation type="journal article" date="2011" name="J. Bacteriol.">
        <title>Complete genome sequence of Algoriphagus sp. PR1, bacterial prey of a colony-forming choanoflagellate.</title>
        <authorList>
            <person name="Alegado R.A."/>
            <person name="Ferriera S."/>
            <person name="Nusbaum C."/>
            <person name="Young S.K."/>
            <person name="Zeng Q."/>
            <person name="Imamovic A."/>
            <person name="Fairclough S.R."/>
            <person name="King N."/>
        </authorList>
    </citation>
    <scope>NUCLEOTIDE SEQUENCE [LARGE SCALE GENOMIC DNA]</scope>
    <source>
        <strain evidence="1 2">PR1</strain>
    </source>
</reference>
<dbReference type="AlphaFoldDB" id="A3HUM8"/>
<dbReference type="OrthoDB" id="1437459at2"/>
<dbReference type="EMBL" id="AAXU02000001">
    <property type="protein sequence ID" value="EAZ81850.1"/>
    <property type="molecule type" value="Genomic_DNA"/>
</dbReference>
<comment type="caution">
    <text evidence="1">The sequence shown here is derived from an EMBL/GenBank/DDBJ whole genome shotgun (WGS) entry which is preliminary data.</text>
</comment>
<dbReference type="EMBL" id="CM001023">
    <property type="protein sequence ID" value="EAZ81850.1"/>
    <property type="molecule type" value="Genomic_DNA"/>
</dbReference>
<evidence type="ECO:0000313" key="2">
    <source>
        <dbReference type="Proteomes" id="UP000003919"/>
    </source>
</evidence>
<dbReference type="HOGENOM" id="CLU_123225_0_0_10"/>
<keyword evidence="2" id="KW-1185">Reference proteome</keyword>
<proteinExistence type="predicted"/>
<dbReference type="eggNOG" id="ENOG5033MMF">
    <property type="taxonomic scope" value="Bacteria"/>
</dbReference>
<protein>
    <recommendedName>
        <fullName evidence="3">DUF1579 domain-containing protein</fullName>
    </recommendedName>
</protein>
<dbReference type="RefSeq" id="WP_008197876.1">
    <property type="nucleotide sequence ID" value="NZ_CM001023.1"/>
</dbReference>
<evidence type="ECO:0008006" key="3">
    <source>
        <dbReference type="Google" id="ProtNLM"/>
    </source>
</evidence>
<accession>A3HUM8</accession>
<evidence type="ECO:0000313" key="1">
    <source>
        <dbReference type="EMBL" id="EAZ81850.1"/>
    </source>
</evidence>
<gene>
    <name evidence="1" type="ORF">ALPR1_01375</name>
</gene>
<dbReference type="STRING" id="388413.ALPR1_01375"/>
<sequence length="173" mass="20025">MKNLIKIIVFVGAFTGFQLEAISQNVDTDPVSKKYVSQLASMVGSWEGKGWMMAADQKRHEFTQTENIQFKLDSTAILIEGKGMESGKVIHNAMAVITYSGEHERYDFQSYLQNGRKGSFEAELIDGVFYWYPMDNIRYIIKINEQGQWFEIGEIKQGDNWYQFFEMTLEKSK</sequence>
<name>A3HUM8_9BACT</name>